<comment type="function">
    <text evidence="6">May nick specific sequences that contain T:G mispairs resulting from m5C-deamination.</text>
</comment>
<accession>A0ABS0BE05</accession>
<keyword evidence="1 6" id="KW-0540">Nuclease</keyword>
<dbReference type="GO" id="GO:0004519">
    <property type="term" value="F:endonuclease activity"/>
    <property type="evidence" value="ECO:0007669"/>
    <property type="project" value="UniProtKB-KW"/>
</dbReference>
<dbReference type="InterPro" id="IPR011335">
    <property type="entry name" value="Restrct_endonuc-II-like"/>
</dbReference>
<comment type="caution">
    <text evidence="7">The sequence shown here is derived from an EMBL/GenBank/DDBJ whole genome shotgun (WGS) entry which is preliminary data.</text>
</comment>
<dbReference type="EMBL" id="JADLZT010000008">
    <property type="protein sequence ID" value="MBF6025350.1"/>
    <property type="molecule type" value="Genomic_DNA"/>
</dbReference>
<keyword evidence="5 6" id="KW-0234">DNA repair</keyword>
<proteinExistence type="inferred from homology"/>
<evidence type="ECO:0000256" key="3">
    <source>
        <dbReference type="ARBA" id="ARBA00022763"/>
    </source>
</evidence>
<dbReference type="Gene3D" id="3.40.960.10">
    <property type="entry name" value="VSR Endonuclease"/>
    <property type="match status" value="1"/>
</dbReference>
<keyword evidence="3 6" id="KW-0227">DNA damage</keyword>
<dbReference type="CDD" id="cd00221">
    <property type="entry name" value="Vsr"/>
    <property type="match status" value="1"/>
</dbReference>
<evidence type="ECO:0000256" key="1">
    <source>
        <dbReference type="ARBA" id="ARBA00022722"/>
    </source>
</evidence>
<gene>
    <name evidence="7" type="primary">vsr</name>
    <name evidence="7" type="ORF">IU514_15050</name>
</gene>
<protein>
    <recommendedName>
        <fullName evidence="6">Very short patch repair endonuclease</fullName>
        <ecNumber evidence="6">3.1.-.-</ecNumber>
    </recommendedName>
</protein>
<evidence type="ECO:0000313" key="8">
    <source>
        <dbReference type="Proteomes" id="UP001429984"/>
    </source>
</evidence>
<dbReference type="NCBIfam" id="TIGR00632">
    <property type="entry name" value="vsr"/>
    <property type="match status" value="1"/>
</dbReference>
<dbReference type="Pfam" id="PF03852">
    <property type="entry name" value="Vsr"/>
    <property type="match status" value="1"/>
</dbReference>
<evidence type="ECO:0000256" key="6">
    <source>
        <dbReference type="PIRNR" id="PIRNR018267"/>
    </source>
</evidence>
<evidence type="ECO:0000256" key="5">
    <source>
        <dbReference type="ARBA" id="ARBA00023204"/>
    </source>
</evidence>
<sequence>MADVVSPEVRSRMMASIRSRNTKPEMLVRRFLHRLGFRYRLSPRDLPGRPDLALPRHKVAVFVHGCFWHGHHGCRFATVPATRTDFWVAKIAANKVRDHANEEKLRDLGWRVAVVWECALRSNSDHAIGRVVDFITSNQRSIEVPD</sequence>
<comment type="similarity">
    <text evidence="6">Belongs to the vsr family.</text>
</comment>
<keyword evidence="4 6" id="KW-0378">Hydrolase</keyword>
<reference evidence="7 8" key="1">
    <citation type="submission" date="2020-11" db="EMBL/GenBank/DDBJ databases">
        <title>Draft Genome Sequence and Secondary Metabolite Biosynthetic Potential of the Lysobacter niastensis Type strain DSM 18481.</title>
        <authorList>
            <person name="Turrini P."/>
            <person name="Artuso I."/>
            <person name="Tescari M."/>
            <person name="Lugli G.A."/>
            <person name="Frangipani E."/>
            <person name="Ventura M."/>
            <person name="Visca P."/>
        </authorList>
    </citation>
    <scope>NUCLEOTIDE SEQUENCE [LARGE SCALE GENOMIC DNA]</scope>
    <source>
        <strain evidence="7 8">DSM 18481</strain>
    </source>
</reference>
<dbReference type="Proteomes" id="UP001429984">
    <property type="component" value="Unassembled WGS sequence"/>
</dbReference>
<evidence type="ECO:0000256" key="2">
    <source>
        <dbReference type="ARBA" id="ARBA00022759"/>
    </source>
</evidence>
<name>A0ABS0BE05_9GAMM</name>
<dbReference type="EC" id="3.1.-.-" evidence="6"/>
<evidence type="ECO:0000256" key="4">
    <source>
        <dbReference type="ARBA" id="ARBA00022801"/>
    </source>
</evidence>
<dbReference type="InterPro" id="IPR004603">
    <property type="entry name" value="DNA_mismatch_endonuc_vsr"/>
</dbReference>
<dbReference type="RefSeq" id="WP_194931954.1">
    <property type="nucleotide sequence ID" value="NZ_JADLZT010000008.1"/>
</dbReference>
<dbReference type="SUPFAM" id="SSF52980">
    <property type="entry name" value="Restriction endonuclease-like"/>
    <property type="match status" value="1"/>
</dbReference>
<keyword evidence="2 6" id="KW-0255">Endonuclease</keyword>
<dbReference type="PIRSF" id="PIRSF018267">
    <property type="entry name" value="VSR_endonuc"/>
    <property type="match status" value="1"/>
</dbReference>
<keyword evidence="8" id="KW-1185">Reference proteome</keyword>
<evidence type="ECO:0000313" key="7">
    <source>
        <dbReference type="EMBL" id="MBF6025350.1"/>
    </source>
</evidence>
<organism evidence="7 8">
    <name type="scientific">Lysobacter niastensis</name>
    <dbReference type="NCBI Taxonomy" id="380629"/>
    <lineage>
        <taxon>Bacteria</taxon>
        <taxon>Pseudomonadati</taxon>
        <taxon>Pseudomonadota</taxon>
        <taxon>Gammaproteobacteria</taxon>
        <taxon>Lysobacterales</taxon>
        <taxon>Lysobacteraceae</taxon>
        <taxon>Lysobacter</taxon>
    </lineage>
</organism>